<dbReference type="Gene3D" id="3.30.70.330">
    <property type="match status" value="1"/>
</dbReference>
<evidence type="ECO:0000256" key="3">
    <source>
        <dbReference type="ARBA" id="ARBA00023242"/>
    </source>
</evidence>
<evidence type="ECO:0000313" key="7">
    <source>
        <dbReference type="EMBL" id="KAI3405859.1"/>
    </source>
</evidence>
<dbReference type="SUPFAM" id="SSF46785">
    <property type="entry name" value="Winged helix' DNA-binding domain"/>
    <property type="match status" value="1"/>
</dbReference>
<evidence type="ECO:0000259" key="6">
    <source>
        <dbReference type="PROSITE" id="PS50961"/>
    </source>
</evidence>
<dbReference type="GO" id="GO:0006396">
    <property type="term" value="P:RNA processing"/>
    <property type="evidence" value="ECO:0007669"/>
    <property type="project" value="InterPro"/>
</dbReference>
<evidence type="ECO:0000256" key="1">
    <source>
        <dbReference type="ARBA" id="ARBA00004123"/>
    </source>
</evidence>
<protein>
    <recommendedName>
        <fullName evidence="6">HTH La-type RNA-binding domain-containing protein</fullName>
    </recommendedName>
</protein>
<feature type="compositionally biased region" description="Basic residues" evidence="5">
    <location>
        <begin position="231"/>
        <end position="240"/>
    </location>
</feature>
<dbReference type="GeneID" id="73379083"/>
<dbReference type="AlphaFoldDB" id="A0AAI9WZA8"/>
<dbReference type="PRINTS" id="PR00302">
    <property type="entry name" value="LUPUSLA"/>
</dbReference>
<dbReference type="InterPro" id="IPR045180">
    <property type="entry name" value="La_dom_prot"/>
</dbReference>
<dbReference type="RefSeq" id="XP_049181604.1">
    <property type="nucleotide sequence ID" value="XM_049322592.1"/>
</dbReference>
<feature type="region of interest" description="Disordered" evidence="5">
    <location>
        <begin position="211"/>
        <end position="353"/>
    </location>
</feature>
<dbReference type="SUPFAM" id="SSF54928">
    <property type="entry name" value="RNA-binding domain, RBD"/>
    <property type="match status" value="1"/>
</dbReference>
<dbReference type="PANTHER" id="PTHR22792:SF140">
    <property type="entry name" value="ACHILLES, ISOFORM A"/>
    <property type="match status" value="1"/>
</dbReference>
<name>A0AAI9WZA8_9ASCO</name>
<gene>
    <name evidence="7" type="ORF">KGF56_001466</name>
</gene>
<proteinExistence type="predicted"/>
<dbReference type="InterPro" id="IPR002344">
    <property type="entry name" value="Lupus_La"/>
</dbReference>
<dbReference type="EMBL" id="JAHUZD010000027">
    <property type="protein sequence ID" value="KAI3405859.1"/>
    <property type="molecule type" value="Genomic_DNA"/>
</dbReference>
<feature type="domain" description="HTH La-type RNA-binding" evidence="6">
    <location>
        <begin position="5"/>
        <end position="95"/>
    </location>
</feature>
<keyword evidence="2 4" id="KW-0694">RNA-binding</keyword>
<reference evidence="7" key="1">
    <citation type="journal article" date="2022" name="DNA Res.">
        <title>Genome analysis of five recently described species of the CUG-Ser clade uncovers Candida theae as a new hybrid lineage with pathogenic potential in the Candida parapsilosis species complex.</title>
        <authorList>
            <person name="Mixao V."/>
            <person name="Del Olmo V."/>
            <person name="Hegedusova E."/>
            <person name="Saus E."/>
            <person name="Pryszcz L."/>
            <person name="Cillingova A."/>
            <person name="Nosek J."/>
            <person name="Gabaldon T."/>
        </authorList>
    </citation>
    <scope>NUCLEOTIDE SEQUENCE</scope>
    <source>
        <strain evidence="7">CBS 10844</strain>
    </source>
</reference>
<keyword evidence="8" id="KW-1185">Reference proteome</keyword>
<dbReference type="GO" id="GO:0003729">
    <property type="term" value="F:mRNA binding"/>
    <property type="evidence" value="ECO:0007669"/>
    <property type="project" value="TreeGrafter"/>
</dbReference>
<evidence type="ECO:0000256" key="4">
    <source>
        <dbReference type="PROSITE-ProRule" id="PRU00332"/>
    </source>
</evidence>
<dbReference type="InterPro" id="IPR036390">
    <property type="entry name" value="WH_DNA-bd_sf"/>
</dbReference>
<evidence type="ECO:0000256" key="2">
    <source>
        <dbReference type="ARBA" id="ARBA00022884"/>
    </source>
</evidence>
<dbReference type="PROSITE" id="PS50961">
    <property type="entry name" value="HTH_LA"/>
    <property type="match status" value="1"/>
</dbReference>
<dbReference type="InterPro" id="IPR035979">
    <property type="entry name" value="RBD_domain_sf"/>
</dbReference>
<accession>A0AAI9WZA8</accession>
<dbReference type="Proteomes" id="UP001202479">
    <property type="component" value="Unassembled WGS sequence"/>
</dbReference>
<evidence type="ECO:0000313" key="8">
    <source>
        <dbReference type="Proteomes" id="UP001202479"/>
    </source>
</evidence>
<feature type="compositionally biased region" description="Basic and acidic residues" evidence="5">
    <location>
        <begin position="241"/>
        <end position="353"/>
    </location>
</feature>
<organism evidence="7 8">
    <name type="scientific">Candida oxycetoniae</name>
    <dbReference type="NCBI Taxonomy" id="497107"/>
    <lineage>
        <taxon>Eukaryota</taxon>
        <taxon>Fungi</taxon>
        <taxon>Dikarya</taxon>
        <taxon>Ascomycota</taxon>
        <taxon>Saccharomycotina</taxon>
        <taxon>Pichiomycetes</taxon>
        <taxon>Debaryomycetaceae</taxon>
        <taxon>Candida/Lodderomyces clade</taxon>
        <taxon>Candida</taxon>
    </lineage>
</organism>
<comment type="caution">
    <text evidence="7">The sequence shown here is derived from an EMBL/GenBank/DDBJ whole genome shotgun (WGS) entry which is preliminary data.</text>
</comment>
<dbReference type="Pfam" id="PF05383">
    <property type="entry name" value="La"/>
    <property type="match status" value="1"/>
</dbReference>
<sequence length="353" mass="41226">MTEFVYKGEDFDEKVRKQVEFYFSDSNLQQDKFLWKIYESNDGWVELKTILTFGRMKQYRPEERVIDALKKSEKLLLSSNNDMIKRKDPLKDINEVKSTKKKNTVHIEGFPHQLTQDEVEKWFNEKILPFLPKEKKLCSIRMIKTRAKKEFFGVVDVELSTEEDAQYLVKNVELSFEKGILSSEESQEVDKKDLLKKMSLLTFQEMRESGKRFGQNEVTKRRNSFNENKAKKLQKGNKGKKVYEKRKEEVKEGDKLEKPLEKVKEEGGEKEESKQDAAIKESKQDDAKESKQDDAKESKQDDAKESKQDDAKESKQDDAKESKQDDAKESKQDAATKESKQDDATKESAPEQD</sequence>
<dbReference type="SMART" id="SM00715">
    <property type="entry name" value="LA"/>
    <property type="match status" value="1"/>
</dbReference>
<dbReference type="InterPro" id="IPR006630">
    <property type="entry name" value="La_HTH"/>
</dbReference>
<dbReference type="InterPro" id="IPR036388">
    <property type="entry name" value="WH-like_DNA-bd_sf"/>
</dbReference>
<dbReference type="GO" id="GO:0005634">
    <property type="term" value="C:nucleus"/>
    <property type="evidence" value="ECO:0007669"/>
    <property type="project" value="UniProtKB-SubCell"/>
</dbReference>
<dbReference type="GO" id="GO:1990904">
    <property type="term" value="C:ribonucleoprotein complex"/>
    <property type="evidence" value="ECO:0007669"/>
    <property type="project" value="InterPro"/>
</dbReference>
<keyword evidence="3" id="KW-0539">Nucleus</keyword>
<dbReference type="PANTHER" id="PTHR22792">
    <property type="entry name" value="LUPUS LA PROTEIN-RELATED"/>
    <property type="match status" value="1"/>
</dbReference>
<dbReference type="Gene3D" id="1.10.10.10">
    <property type="entry name" value="Winged helix-like DNA-binding domain superfamily/Winged helix DNA-binding domain"/>
    <property type="match status" value="1"/>
</dbReference>
<dbReference type="InterPro" id="IPR012677">
    <property type="entry name" value="Nucleotide-bd_a/b_plait_sf"/>
</dbReference>
<comment type="subcellular location">
    <subcellularLocation>
        <location evidence="1">Nucleus</location>
    </subcellularLocation>
</comment>
<evidence type="ECO:0000256" key="5">
    <source>
        <dbReference type="SAM" id="MobiDB-lite"/>
    </source>
</evidence>